<keyword evidence="2" id="KW-0472">Membrane</keyword>
<dbReference type="RefSeq" id="WP_133853950.1">
    <property type="nucleotide sequence ID" value="NZ_SNXZ01000009.1"/>
</dbReference>
<feature type="transmembrane region" description="Helical" evidence="2">
    <location>
        <begin position="70"/>
        <end position="93"/>
    </location>
</feature>
<dbReference type="AlphaFoldDB" id="A0A4R6RXD2"/>
<comment type="caution">
    <text evidence="3">The sequence shown here is derived from an EMBL/GenBank/DDBJ whole genome shotgun (WGS) entry which is preliminary data.</text>
</comment>
<name>A0A4R6RXD2_LABRH</name>
<feature type="transmembrane region" description="Helical" evidence="2">
    <location>
        <begin position="30"/>
        <end position="58"/>
    </location>
</feature>
<accession>A0A4R6RXD2</accession>
<evidence type="ECO:0000256" key="1">
    <source>
        <dbReference type="SAM" id="MobiDB-lite"/>
    </source>
</evidence>
<dbReference type="EMBL" id="SNXZ01000009">
    <property type="protein sequence ID" value="TDP91177.1"/>
    <property type="molecule type" value="Genomic_DNA"/>
</dbReference>
<sequence length="174" mass="18503">MMPDDQWPMRPLPMPPMPVHESGRPRRPGALTAASVLGFVHAGLSIVGGLVLLFAFAVVDAEDRASDAGAVLVAVLFQFAVCGFLIHASVVLLRGRSRQLFQACTACMIALSVFYFFIYIERLSQVPDDALYAGGKDELSGSLVVPVVFAALAIVALCLAGGRESRSFCENSAS</sequence>
<feature type="transmembrane region" description="Helical" evidence="2">
    <location>
        <begin position="100"/>
        <end position="120"/>
    </location>
</feature>
<evidence type="ECO:0000313" key="4">
    <source>
        <dbReference type="Proteomes" id="UP000295444"/>
    </source>
</evidence>
<evidence type="ECO:0000313" key="3">
    <source>
        <dbReference type="EMBL" id="TDP91177.1"/>
    </source>
</evidence>
<organism evidence="3 4">
    <name type="scientific">Labedaea rhizosphaerae</name>
    <dbReference type="NCBI Taxonomy" id="598644"/>
    <lineage>
        <taxon>Bacteria</taxon>
        <taxon>Bacillati</taxon>
        <taxon>Actinomycetota</taxon>
        <taxon>Actinomycetes</taxon>
        <taxon>Pseudonocardiales</taxon>
        <taxon>Pseudonocardiaceae</taxon>
        <taxon>Labedaea</taxon>
    </lineage>
</organism>
<keyword evidence="2" id="KW-0812">Transmembrane</keyword>
<reference evidence="3 4" key="1">
    <citation type="submission" date="2019-03" db="EMBL/GenBank/DDBJ databases">
        <title>Genomic Encyclopedia of Type Strains, Phase IV (KMG-IV): sequencing the most valuable type-strain genomes for metagenomic binning, comparative biology and taxonomic classification.</title>
        <authorList>
            <person name="Goeker M."/>
        </authorList>
    </citation>
    <scope>NUCLEOTIDE SEQUENCE [LARGE SCALE GENOMIC DNA]</scope>
    <source>
        <strain evidence="3 4">DSM 45361</strain>
    </source>
</reference>
<feature type="transmembrane region" description="Helical" evidence="2">
    <location>
        <begin position="140"/>
        <end position="160"/>
    </location>
</feature>
<protein>
    <submittedName>
        <fullName evidence="3">Uncharacterized protein</fullName>
    </submittedName>
</protein>
<keyword evidence="4" id="KW-1185">Reference proteome</keyword>
<proteinExistence type="predicted"/>
<feature type="region of interest" description="Disordered" evidence="1">
    <location>
        <begin position="1"/>
        <end position="25"/>
    </location>
</feature>
<evidence type="ECO:0000256" key="2">
    <source>
        <dbReference type="SAM" id="Phobius"/>
    </source>
</evidence>
<gene>
    <name evidence="3" type="ORF">EV186_109169</name>
</gene>
<keyword evidence="2" id="KW-1133">Transmembrane helix</keyword>
<dbReference type="Proteomes" id="UP000295444">
    <property type="component" value="Unassembled WGS sequence"/>
</dbReference>